<dbReference type="EMBL" id="CP011112">
    <property type="protein sequence ID" value="AKU18890.1"/>
    <property type="molecule type" value="Genomic_DNA"/>
</dbReference>
<dbReference type="Proteomes" id="UP000066480">
    <property type="component" value="Chromosome"/>
</dbReference>
<proteinExistence type="inferred from homology"/>
<name>A0A0K1JQR4_9MICO</name>
<dbReference type="PANTHER" id="PTHR30480">
    <property type="entry name" value="BETA-HEXOSAMINIDASE-RELATED"/>
    <property type="match status" value="1"/>
</dbReference>
<evidence type="ECO:0000256" key="2">
    <source>
        <dbReference type="ARBA" id="ARBA00022801"/>
    </source>
</evidence>
<evidence type="ECO:0000256" key="4">
    <source>
        <dbReference type="SAM" id="MobiDB-lite"/>
    </source>
</evidence>
<evidence type="ECO:0000256" key="3">
    <source>
        <dbReference type="ARBA" id="ARBA00023295"/>
    </source>
</evidence>
<dbReference type="InterPro" id="IPR017853">
    <property type="entry name" value="GH"/>
</dbReference>
<sequence length="519" mass="55088">MPARWSLRHRPEEESRQEDTDDVRRLAHRVLMPGFSGTRLPSWLSRAIHDGLGGICVFGHNVESPTQLRAMTDDAHGLGRTLVAIDEEGGIVSRLGARQGSAHVGAAALGVVDDVDLTEQVARSIACDLRYAGVDIDLAPVVDVSSNPDNPVIGVRAFGADPEHVARHSAAFVTGLQSTGIAACAKHFPGHGDTNVDSHAGLPVIDADLNTLRTRELVPFRAAIEAGTQLIMTAHIVFRALDEQPATVSPKVIGLLRDELGFDGVITSDAMDMRAVAATIGMAEGSVQALIAGVDLIGLGNPVLNTPEGDDQDTFRSALEAIIAAVHEGRLDIDRLREAAGRIDRLDRWVRDRRSGEVPEPDPTVDARAATESLLTTGDVSGALQGPVRIIDIRRLRNIASGSNLSVITQALMRRLPESSAARAFDQGPTVEGRAVDGPRRLVLGEDERADVIVTGTPGMDPSEANALAHLLATSPDAIVICTGWVPDTDALQPARRTVRTFGHSLPTAEAVADLLTSP</sequence>
<feature type="compositionally biased region" description="Basic and acidic residues" evidence="4">
    <location>
        <begin position="9"/>
        <end position="21"/>
    </location>
</feature>
<keyword evidence="3" id="KW-0326">Glycosidase</keyword>
<dbReference type="PATRIC" id="fig|571913.6.peg.2592"/>
<feature type="region of interest" description="Disordered" evidence="4">
    <location>
        <begin position="1"/>
        <end position="21"/>
    </location>
</feature>
<dbReference type="Gene3D" id="3.20.20.300">
    <property type="entry name" value="Glycoside hydrolase, family 3, N-terminal domain"/>
    <property type="match status" value="1"/>
</dbReference>
<evidence type="ECO:0000313" key="6">
    <source>
        <dbReference type="EMBL" id="AKU18890.1"/>
    </source>
</evidence>
<dbReference type="InterPro" id="IPR036962">
    <property type="entry name" value="Glyco_hydro_3_N_sf"/>
</dbReference>
<dbReference type="GO" id="GO:0009254">
    <property type="term" value="P:peptidoglycan turnover"/>
    <property type="evidence" value="ECO:0007669"/>
    <property type="project" value="TreeGrafter"/>
</dbReference>
<reference evidence="6 7" key="1">
    <citation type="submission" date="2015-03" db="EMBL/GenBank/DDBJ databases">
        <title>Luteipulveratus halotolerans sp. nov., a novel actinobacterium (Dermacoccaceae) from Sarawak, Malaysia.</title>
        <authorList>
            <person name="Juboi H."/>
            <person name="Basik A."/>
            <person name="Shamsul S.S."/>
            <person name="Arnold P."/>
            <person name="Schmitt E.K."/>
            <person name="Sanglier J.-J."/>
            <person name="Yeo T."/>
        </authorList>
    </citation>
    <scope>NUCLEOTIDE SEQUENCE [LARGE SCALE GENOMIC DNA]</scope>
    <source>
        <strain evidence="6 7">MN07-A0370</strain>
    </source>
</reference>
<dbReference type="InterPro" id="IPR001764">
    <property type="entry name" value="Glyco_hydro_3_N"/>
</dbReference>
<dbReference type="OrthoDB" id="9805821at2"/>
<dbReference type="GO" id="GO:0005975">
    <property type="term" value="P:carbohydrate metabolic process"/>
    <property type="evidence" value="ECO:0007669"/>
    <property type="project" value="InterPro"/>
</dbReference>
<dbReference type="KEGG" id="lmoi:VV02_12730"/>
<dbReference type="STRING" id="571913.VV02_12730"/>
<dbReference type="InterPro" id="IPR050226">
    <property type="entry name" value="NagZ_Beta-hexosaminidase"/>
</dbReference>
<feature type="domain" description="Glycoside hydrolase family 3 N-terminal" evidence="5">
    <location>
        <begin position="49"/>
        <end position="345"/>
    </location>
</feature>
<accession>A0A0K1JQR4</accession>
<organism evidence="6 7">
    <name type="scientific">Luteipulveratus mongoliensis</name>
    <dbReference type="NCBI Taxonomy" id="571913"/>
    <lineage>
        <taxon>Bacteria</taxon>
        <taxon>Bacillati</taxon>
        <taxon>Actinomycetota</taxon>
        <taxon>Actinomycetes</taxon>
        <taxon>Micrococcales</taxon>
        <taxon>Dermacoccaceae</taxon>
        <taxon>Luteipulveratus</taxon>
    </lineage>
</organism>
<dbReference type="SUPFAM" id="SSF51445">
    <property type="entry name" value="(Trans)glycosidases"/>
    <property type="match status" value="1"/>
</dbReference>
<evidence type="ECO:0000313" key="7">
    <source>
        <dbReference type="Proteomes" id="UP000066480"/>
    </source>
</evidence>
<keyword evidence="2" id="KW-0378">Hydrolase</keyword>
<evidence type="ECO:0000256" key="1">
    <source>
        <dbReference type="ARBA" id="ARBA00005336"/>
    </source>
</evidence>
<dbReference type="Pfam" id="PF00933">
    <property type="entry name" value="Glyco_hydro_3"/>
    <property type="match status" value="1"/>
</dbReference>
<evidence type="ECO:0000259" key="5">
    <source>
        <dbReference type="Pfam" id="PF00933"/>
    </source>
</evidence>
<comment type="similarity">
    <text evidence="1">Belongs to the glycosyl hydrolase 3 family.</text>
</comment>
<keyword evidence="7" id="KW-1185">Reference proteome</keyword>
<protein>
    <recommendedName>
        <fullName evidence="5">Glycoside hydrolase family 3 N-terminal domain-containing protein</fullName>
    </recommendedName>
</protein>
<dbReference type="AlphaFoldDB" id="A0A0K1JQR4"/>
<dbReference type="PANTHER" id="PTHR30480:SF16">
    <property type="entry name" value="GLYCOSIDE HYDROLASE FAMILY 3 DOMAIN PROTEIN"/>
    <property type="match status" value="1"/>
</dbReference>
<dbReference type="GO" id="GO:0004553">
    <property type="term" value="F:hydrolase activity, hydrolyzing O-glycosyl compounds"/>
    <property type="evidence" value="ECO:0007669"/>
    <property type="project" value="InterPro"/>
</dbReference>
<gene>
    <name evidence="6" type="ORF">VV02_12730</name>
</gene>